<organism evidence="1 2">
    <name type="scientific">Lobosporangium transversale</name>
    <dbReference type="NCBI Taxonomy" id="64571"/>
    <lineage>
        <taxon>Eukaryota</taxon>
        <taxon>Fungi</taxon>
        <taxon>Fungi incertae sedis</taxon>
        <taxon>Mucoromycota</taxon>
        <taxon>Mortierellomycotina</taxon>
        <taxon>Mortierellomycetes</taxon>
        <taxon>Mortierellales</taxon>
        <taxon>Mortierellaceae</taxon>
        <taxon>Lobosporangium</taxon>
    </lineage>
</organism>
<dbReference type="OrthoDB" id="2414517at2759"/>
<name>A0A1Y2GL16_9FUNG</name>
<reference evidence="1 2" key="1">
    <citation type="submission" date="2016-07" db="EMBL/GenBank/DDBJ databases">
        <title>Pervasive Adenine N6-methylation of Active Genes in Fungi.</title>
        <authorList>
            <consortium name="DOE Joint Genome Institute"/>
            <person name="Mondo S.J."/>
            <person name="Dannebaum R.O."/>
            <person name="Kuo R.C."/>
            <person name="Labutti K."/>
            <person name="Haridas S."/>
            <person name="Kuo A."/>
            <person name="Salamov A."/>
            <person name="Ahrendt S.R."/>
            <person name="Lipzen A."/>
            <person name="Sullivan W."/>
            <person name="Andreopoulos W.B."/>
            <person name="Clum A."/>
            <person name="Lindquist E."/>
            <person name="Daum C."/>
            <person name="Ramamoorthy G.K."/>
            <person name="Gryganskyi A."/>
            <person name="Culley D."/>
            <person name="Magnuson J.K."/>
            <person name="James T.Y."/>
            <person name="O'Malley M.A."/>
            <person name="Stajich J.E."/>
            <person name="Spatafora J.W."/>
            <person name="Visel A."/>
            <person name="Grigoriev I.V."/>
        </authorList>
    </citation>
    <scope>NUCLEOTIDE SEQUENCE [LARGE SCALE GENOMIC DNA]</scope>
    <source>
        <strain evidence="1 2">NRRL 3116</strain>
    </source>
</reference>
<dbReference type="GeneID" id="33568448"/>
<protein>
    <submittedName>
        <fullName evidence="1">Uncharacterized protein</fullName>
    </submittedName>
</protein>
<accession>A0A1Y2GL16</accession>
<dbReference type="RefSeq" id="XP_021880696.1">
    <property type="nucleotide sequence ID" value="XM_022026605.1"/>
</dbReference>
<dbReference type="Proteomes" id="UP000193648">
    <property type="component" value="Unassembled WGS sequence"/>
</dbReference>
<gene>
    <name evidence="1" type="ORF">BCR41DRAFT_371419</name>
</gene>
<keyword evidence="2" id="KW-1185">Reference proteome</keyword>
<evidence type="ECO:0000313" key="1">
    <source>
        <dbReference type="EMBL" id="ORZ13912.1"/>
    </source>
</evidence>
<dbReference type="InParanoid" id="A0A1Y2GL16"/>
<comment type="caution">
    <text evidence="1">The sequence shown here is derived from an EMBL/GenBank/DDBJ whole genome shotgun (WGS) entry which is preliminary data.</text>
</comment>
<sequence length="250" mass="28157">MKAHETHWGAVARGMPHVTSLETHLKCSQDLMCSTTQISMILSRIDTTAKATSRTSCFFSFSGLEDPPKPITEIFAYTGQHDAPTSIKDDHRLRNVLHVCKVHSKRILTISLESPRKSFSEWKFADVCHKYDLSINPDPDLPLLLPVLLFELKLSPLDTAERVQAFESLVKEVEDRAQTLLLVGSNESTRSLIVASFLVCATKLFKSDMYLACEKKSGRTPRKCASRLFCTYKIEYGFCSQCYRGEGGRL</sequence>
<dbReference type="AlphaFoldDB" id="A0A1Y2GL16"/>
<dbReference type="EMBL" id="MCFF01000022">
    <property type="protein sequence ID" value="ORZ13912.1"/>
    <property type="molecule type" value="Genomic_DNA"/>
</dbReference>
<proteinExistence type="predicted"/>
<evidence type="ECO:0000313" key="2">
    <source>
        <dbReference type="Proteomes" id="UP000193648"/>
    </source>
</evidence>